<dbReference type="Gene3D" id="3.40.630.30">
    <property type="match status" value="1"/>
</dbReference>
<sequence length="196" mass="21555">MLSRSPVSVSRVGVDDEQAFAPLWIESRVAVGQTADWARRAVREGRIRDALLRDDIRIYVAKADGAQLGFVVVTHSPLSGLNDDAAAWIDQLWVDPAHRRTGVARELLRMAARYAEYIGANQLVSCVPAQEKDSNRYFARLGFAPSVTSRSTSPGALRRRLAGDEQESTSEAVVRRRRSLRARTAARVGLARGTGI</sequence>
<organism evidence="5 6">
    <name type="scientific">Luteipulveratus mongoliensis</name>
    <dbReference type="NCBI Taxonomy" id="571913"/>
    <lineage>
        <taxon>Bacteria</taxon>
        <taxon>Bacillati</taxon>
        <taxon>Actinomycetota</taxon>
        <taxon>Actinomycetes</taxon>
        <taxon>Micrococcales</taxon>
        <taxon>Dermacoccaceae</taxon>
        <taxon>Luteipulveratus</taxon>
    </lineage>
</organism>
<evidence type="ECO:0000259" key="4">
    <source>
        <dbReference type="PROSITE" id="PS51186"/>
    </source>
</evidence>
<evidence type="ECO:0000313" key="6">
    <source>
        <dbReference type="Proteomes" id="UP000066480"/>
    </source>
</evidence>
<dbReference type="OrthoDB" id="5192872at2"/>
<keyword evidence="2" id="KW-0012">Acyltransferase</keyword>
<dbReference type="EMBL" id="CP011112">
    <property type="protein sequence ID" value="AKU16767.1"/>
    <property type="molecule type" value="Genomic_DNA"/>
</dbReference>
<reference evidence="5 6" key="1">
    <citation type="submission" date="2015-03" db="EMBL/GenBank/DDBJ databases">
        <title>Luteipulveratus halotolerans sp. nov., a novel actinobacterium (Dermacoccaceae) from Sarawak, Malaysia.</title>
        <authorList>
            <person name="Juboi H."/>
            <person name="Basik A."/>
            <person name="Shamsul S.S."/>
            <person name="Arnold P."/>
            <person name="Schmitt E.K."/>
            <person name="Sanglier J.-J."/>
            <person name="Yeo T."/>
        </authorList>
    </citation>
    <scope>NUCLEOTIDE SEQUENCE [LARGE SCALE GENOMIC DNA]</scope>
    <source>
        <strain evidence="5 6">MN07-A0370</strain>
    </source>
</reference>
<evidence type="ECO:0000313" key="5">
    <source>
        <dbReference type="EMBL" id="AKU16767.1"/>
    </source>
</evidence>
<dbReference type="PATRIC" id="fig|571913.6.peg.2905"/>
<dbReference type="STRING" id="571913.VV02_14305"/>
<keyword evidence="6" id="KW-1185">Reference proteome</keyword>
<dbReference type="GO" id="GO:0016747">
    <property type="term" value="F:acyltransferase activity, transferring groups other than amino-acyl groups"/>
    <property type="evidence" value="ECO:0007669"/>
    <property type="project" value="InterPro"/>
</dbReference>
<dbReference type="PANTHER" id="PTHR43877">
    <property type="entry name" value="AMINOALKYLPHOSPHONATE N-ACETYLTRANSFERASE-RELATED-RELATED"/>
    <property type="match status" value="1"/>
</dbReference>
<dbReference type="InterPro" id="IPR050832">
    <property type="entry name" value="Bact_Acetyltransf"/>
</dbReference>
<dbReference type="InterPro" id="IPR016181">
    <property type="entry name" value="Acyl_CoA_acyltransferase"/>
</dbReference>
<protein>
    <recommendedName>
        <fullName evidence="4">N-acetyltransferase domain-containing protein</fullName>
    </recommendedName>
</protein>
<dbReference type="PROSITE" id="PS51186">
    <property type="entry name" value="GNAT"/>
    <property type="match status" value="1"/>
</dbReference>
<dbReference type="Pfam" id="PF00583">
    <property type="entry name" value="Acetyltransf_1"/>
    <property type="match status" value="1"/>
</dbReference>
<gene>
    <name evidence="5" type="ORF">VV02_14305</name>
</gene>
<dbReference type="Proteomes" id="UP000066480">
    <property type="component" value="Chromosome"/>
</dbReference>
<dbReference type="InterPro" id="IPR000182">
    <property type="entry name" value="GNAT_dom"/>
</dbReference>
<keyword evidence="1" id="KW-0808">Transferase</keyword>
<dbReference type="PANTHER" id="PTHR43877:SF1">
    <property type="entry name" value="ACETYLTRANSFERASE"/>
    <property type="match status" value="1"/>
</dbReference>
<dbReference type="KEGG" id="lmoi:VV02_14305"/>
<feature type="domain" description="N-acetyltransferase" evidence="4">
    <location>
        <begin position="7"/>
        <end position="164"/>
    </location>
</feature>
<evidence type="ECO:0000256" key="2">
    <source>
        <dbReference type="ARBA" id="ARBA00023315"/>
    </source>
</evidence>
<feature type="region of interest" description="Disordered" evidence="3">
    <location>
        <begin position="147"/>
        <end position="176"/>
    </location>
</feature>
<evidence type="ECO:0000256" key="3">
    <source>
        <dbReference type="SAM" id="MobiDB-lite"/>
    </source>
</evidence>
<accession>A0A0K1JJ82</accession>
<name>A0A0K1JJ82_9MICO</name>
<dbReference type="CDD" id="cd04301">
    <property type="entry name" value="NAT_SF"/>
    <property type="match status" value="1"/>
</dbReference>
<dbReference type="AlphaFoldDB" id="A0A0K1JJ82"/>
<evidence type="ECO:0000256" key="1">
    <source>
        <dbReference type="ARBA" id="ARBA00022679"/>
    </source>
</evidence>
<dbReference type="SUPFAM" id="SSF55729">
    <property type="entry name" value="Acyl-CoA N-acyltransferases (Nat)"/>
    <property type="match status" value="1"/>
</dbReference>
<proteinExistence type="predicted"/>